<feature type="non-terminal residue" evidence="2">
    <location>
        <position position="1"/>
    </location>
</feature>
<dbReference type="Proteomes" id="UP000183988">
    <property type="component" value="Unassembled WGS sequence"/>
</dbReference>
<keyword evidence="2" id="KW-0547">Nucleotide-binding</keyword>
<dbReference type="Pfam" id="PF13749">
    <property type="entry name" value="HATPase_c_4"/>
    <property type="match status" value="1"/>
</dbReference>
<dbReference type="PANTHER" id="PTHR30595">
    <property type="entry name" value="GLPR-RELATED TRANSCRIPTIONAL REPRESSOR"/>
    <property type="match status" value="1"/>
</dbReference>
<dbReference type="EMBL" id="FQVW01000092">
    <property type="protein sequence ID" value="SHG94148.1"/>
    <property type="molecule type" value="Genomic_DNA"/>
</dbReference>
<proteinExistence type="predicted"/>
<dbReference type="AlphaFoldDB" id="A0A1M5NXD2"/>
<gene>
    <name evidence="2" type="ORF">SAMN05216225_10925</name>
</gene>
<name>A0A1M5NXD2_9BACI</name>
<feature type="compositionally biased region" description="Low complexity" evidence="1">
    <location>
        <begin position="200"/>
        <end position="226"/>
    </location>
</feature>
<protein>
    <submittedName>
        <fullName evidence="2">Putative ATP-dependent DNA helicase recG C-terminal</fullName>
    </submittedName>
</protein>
<evidence type="ECO:0000313" key="3">
    <source>
        <dbReference type="Proteomes" id="UP000183988"/>
    </source>
</evidence>
<dbReference type="InterPro" id="IPR038475">
    <property type="entry name" value="RecG_C_sf"/>
</dbReference>
<keyword evidence="3" id="KW-1185">Reference proteome</keyword>
<keyword evidence="2" id="KW-0347">Helicase</keyword>
<dbReference type="STRING" id="930117.SAMN05216225_10925"/>
<dbReference type="GO" id="GO:0004386">
    <property type="term" value="F:helicase activity"/>
    <property type="evidence" value="ECO:0007669"/>
    <property type="project" value="UniProtKB-KW"/>
</dbReference>
<dbReference type="RefSeq" id="WP_327196160.1">
    <property type="nucleotide sequence ID" value="NZ_FQVW01000092.1"/>
</dbReference>
<feature type="region of interest" description="Disordered" evidence="1">
    <location>
        <begin position="192"/>
        <end position="226"/>
    </location>
</feature>
<dbReference type="Gene3D" id="3.30.565.60">
    <property type="match status" value="1"/>
</dbReference>
<reference evidence="2 3" key="1">
    <citation type="submission" date="2016-11" db="EMBL/GenBank/DDBJ databases">
        <authorList>
            <person name="Jaros S."/>
            <person name="Januszkiewicz K."/>
            <person name="Wedrychowicz H."/>
        </authorList>
    </citation>
    <scope>NUCLEOTIDE SEQUENCE [LARGE SCALE GENOMIC DNA]</scope>
    <source>
        <strain evidence="2 3">IBRC-M 10683</strain>
    </source>
</reference>
<keyword evidence="2" id="KW-0378">Hydrolase</keyword>
<organism evidence="2 3">
    <name type="scientific">Ornithinibacillus halophilus</name>
    <dbReference type="NCBI Taxonomy" id="930117"/>
    <lineage>
        <taxon>Bacteria</taxon>
        <taxon>Bacillati</taxon>
        <taxon>Bacillota</taxon>
        <taxon>Bacilli</taxon>
        <taxon>Bacillales</taxon>
        <taxon>Bacillaceae</taxon>
        <taxon>Ornithinibacillus</taxon>
    </lineage>
</organism>
<accession>A0A1M5NXD2</accession>
<keyword evidence="2" id="KW-0067">ATP-binding</keyword>
<sequence>EAVRNAVIHRDYSELMQSNYIQVRMFPDRIEIESPGTLYGDVTINNLITSTKARNSVIITLLEDLKIIENRGSGIDTMIHTMKTAYLEPPQFKETRNSFIVTFRNHNFIDEEAIAWLNAYTDISMNDRQVAALVYTRNNKKITNREYQELNSTDSVTATKELKYLLQNELIIQNGTRGGAFYTLAVSEEKNKSNSGHIGGSSVPNDSNSGPNSSNSGPNSKNSAPSGQELLLDISEVAREKRRLGSVQMNELIVRLCQIKPLTLQELSKLLNRKPDPLRKKYLSKLVKEEKLELLYPDQINHPKQAYITADRENIE</sequence>
<dbReference type="PANTHER" id="PTHR30595:SF6">
    <property type="entry name" value="SCHLAFEN ALBA-2 DOMAIN-CONTAINING PROTEIN"/>
    <property type="match status" value="1"/>
</dbReference>
<evidence type="ECO:0000313" key="2">
    <source>
        <dbReference type="EMBL" id="SHG94148.1"/>
    </source>
</evidence>
<evidence type="ECO:0000256" key="1">
    <source>
        <dbReference type="SAM" id="MobiDB-lite"/>
    </source>
</evidence>